<name>A0A413B440_BACSE</name>
<proteinExistence type="predicted"/>
<organism evidence="1 2">
    <name type="scientific">Bacteroides stercoris</name>
    <dbReference type="NCBI Taxonomy" id="46506"/>
    <lineage>
        <taxon>Bacteria</taxon>
        <taxon>Pseudomonadati</taxon>
        <taxon>Bacteroidota</taxon>
        <taxon>Bacteroidia</taxon>
        <taxon>Bacteroidales</taxon>
        <taxon>Bacteroidaceae</taxon>
        <taxon>Bacteroides</taxon>
    </lineage>
</organism>
<accession>A0A413B440</accession>
<sequence length="61" mass="7073">MNEKKVHGNLAGFDAPSLFYIAIPFSGIRKMPTFAVKIRYRYSALIIKTKRTIWAKRKNTN</sequence>
<dbReference type="AlphaFoldDB" id="A0A413B440"/>
<protein>
    <submittedName>
        <fullName evidence="1">Uncharacterized protein</fullName>
    </submittedName>
</protein>
<gene>
    <name evidence="1" type="ORF">DWV77_14325</name>
</gene>
<comment type="caution">
    <text evidence="1">The sequence shown here is derived from an EMBL/GenBank/DDBJ whole genome shotgun (WGS) entry which is preliminary data.</text>
</comment>
<reference evidence="1 2" key="1">
    <citation type="submission" date="2018-08" db="EMBL/GenBank/DDBJ databases">
        <title>A genome reference for cultivated species of the human gut microbiota.</title>
        <authorList>
            <person name="Zou Y."/>
            <person name="Xue W."/>
            <person name="Luo G."/>
        </authorList>
    </citation>
    <scope>NUCLEOTIDE SEQUENCE [LARGE SCALE GENOMIC DNA]</scope>
    <source>
        <strain evidence="1 2">AF12-7</strain>
    </source>
</reference>
<evidence type="ECO:0000313" key="2">
    <source>
        <dbReference type="Proteomes" id="UP000285150"/>
    </source>
</evidence>
<dbReference type="Proteomes" id="UP000285150">
    <property type="component" value="Unassembled WGS sequence"/>
</dbReference>
<dbReference type="EMBL" id="QSAF01000021">
    <property type="protein sequence ID" value="RGW32336.1"/>
    <property type="molecule type" value="Genomic_DNA"/>
</dbReference>
<evidence type="ECO:0000313" key="1">
    <source>
        <dbReference type="EMBL" id="RGW32336.1"/>
    </source>
</evidence>